<reference evidence="2" key="1">
    <citation type="submission" date="2021-10" db="EMBL/GenBank/DDBJ databases">
        <title>Melipona bicolor Genome sequencing and assembly.</title>
        <authorList>
            <person name="Araujo N.S."/>
            <person name="Arias M.C."/>
        </authorList>
    </citation>
    <scope>NUCLEOTIDE SEQUENCE</scope>
    <source>
        <strain evidence="2">USP_2M_L1-L4_2017</strain>
        <tissue evidence="2">Whole body</tissue>
    </source>
</reference>
<evidence type="ECO:0000256" key="1">
    <source>
        <dbReference type="SAM" id="MobiDB-lite"/>
    </source>
</evidence>
<keyword evidence="3" id="KW-1185">Reference proteome</keyword>
<feature type="region of interest" description="Disordered" evidence="1">
    <location>
        <begin position="107"/>
        <end position="153"/>
    </location>
</feature>
<dbReference type="EMBL" id="JAHYIQ010000071">
    <property type="protein sequence ID" value="KAK1116512.1"/>
    <property type="molecule type" value="Genomic_DNA"/>
</dbReference>
<organism evidence="2 3">
    <name type="scientific">Melipona bicolor</name>
    <dbReference type="NCBI Taxonomy" id="60889"/>
    <lineage>
        <taxon>Eukaryota</taxon>
        <taxon>Metazoa</taxon>
        <taxon>Ecdysozoa</taxon>
        <taxon>Arthropoda</taxon>
        <taxon>Hexapoda</taxon>
        <taxon>Insecta</taxon>
        <taxon>Pterygota</taxon>
        <taxon>Neoptera</taxon>
        <taxon>Endopterygota</taxon>
        <taxon>Hymenoptera</taxon>
        <taxon>Apocrita</taxon>
        <taxon>Aculeata</taxon>
        <taxon>Apoidea</taxon>
        <taxon>Anthophila</taxon>
        <taxon>Apidae</taxon>
        <taxon>Melipona</taxon>
    </lineage>
</organism>
<protein>
    <submittedName>
        <fullName evidence="2">Uncharacterized protein</fullName>
    </submittedName>
</protein>
<proteinExistence type="predicted"/>
<evidence type="ECO:0000313" key="2">
    <source>
        <dbReference type="EMBL" id="KAK1116512.1"/>
    </source>
</evidence>
<sequence>MLREKNKWSNGRGGEMQSELDRDTNLGALESNRGVVFDTSCYVLQKLERGAGSGWVTTLVHGGETMPFRSHFHPDKIDSRTRPQLVTLHVRCARLNERSNQFLRKRALLSRSTRNETRRDETRRDETRRDETRRGDARRRDADDGSSQISIPDRGGFPLVREFETLLSVIRSADLACKTCFRVTASAGSHRHWI</sequence>
<gene>
    <name evidence="2" type="ORF">K0M31_018975</name>
</gene>
<evidence type="ECO:0000313" key="3">
    <source>
        <dbReference type="Proteomes" id="UP001177670"/>
    </source>
</evidence>
<feature type="region of interest" description="Disordered" evidence="1">
    <location>
        <begin position="1"/>
        <end position="21"/>
    </location>
</feature>
<dbReference type="AlphaFoldDB" id="A0AA40KDW6"/>
<comment type="caution">
    <text evidence="2">The sequence shown here is derived from an EMBL/GenBank/DDBJ whole genome shotgun (WGS) entry which is preliminary data.</text>
</comment>
<dbReference type="Proteomes" id="UP001177670">
    <property type="component" value="Unassembled WGS sequence"/>
</dbReference>
<name>A0AA40KDW6_9HYME</name>
<feature type="compositionally biased region" description="Basic and acidic residues" evidence="1">
    <location>
        <begin position="113"/>
        <end position="143"/>
    </location>
</feature>
<accession>A0AA40KDW6</accession>